<evidence type="ECO:0000256" key="5">
    <source>
        <dbReference type="ARBA" id="ARBA00022741"/>
    </source>
</evidence>
<dbReference type="SUPFAM" id="SSF52540">
    <property type="entry name" value="P-loop containing nucleoside triphosphate hydrolases"/>
    <property type="match status" value="2"/>
</dbReference>
<evidence type="ECO:0000256" key="9">
    <source>
        <dbReference type="SAM" id="MobiDB-lite"/>
    </source>
</evidence>
<evidence type="ECO:0000313" key="12">
    <source>
        <dbReference type="Proteomes" id="UP000553776"/>
    </source>
</evidence>
<keyword evidence="8" id="KW-0472">Membrane</keyword>
<evidence type="ECO:0000313" key="11">
    <source>
        <dbReference type="EMBL" id="MBB6694667.1"/>
    </source>
</evidence>
<dbReference type="GO" id="GO:0005524">
    <property type="term" value="F:ATP binding"/>
    <property type="evidence" value="ECO:0007669"/>
    <property type="project" value="UniProtKB-KW"/>
</dbReference>
<keyword evidence="5" id="KW-0547">Nucleotide-binding</keyword>
<dbReference type="InterPro" id="IPR003593">
    <property type="entry name" value="AAA+_ATPase"/>
</dbReference>
<comment type="caution">
    <text evidence="11">The sequence shown here is derived from an EMBL/GenBank/DDBJ whole genome shotgun (WGS) entry which is preliminary data.</text>
</comment>
<dbReference type="Proteomes" id="UP000553776">
    <property type="component" value="Unassembled WGS sequence"/>
</dbReference>
<protein>
    <submittedName>
        <fullName evidence="11">Energy-coupling factor ABC transporter ATP-binding protein</fullName>
    </submittedName>
</protein>
<feature type="domain" description="ABC transporter" evidence="10">
    <location>
        <begin position="357"/>
        <end position="590"/>
    </location>
</feature>
<comment type="similarity">
    <text evidence="2">Belongs to the ABC transporter superfamily.</text>
</comment>
<keyword evidence="4" id="KW-1003">Cell membrane</keyword>
<gene>
    <name evidence="11" type="ORF">H7B90_25040</name>
</gene>
<evidence type="ECO:0000256" key="6">
    <source>
        <dbReference type="ARBA" id="ARBA00022840"/>
    </source>
</evidence>
<feature type="region of interest" description="Disordered" evidence="9">
    <location>
        <begin position="330"/>
        <end position="355"/>
    </location>
</feature>
<evidence type="ECO:0000256" key="7">
    <source>
        <dbReference type="ARBA" id="ARBA00022967"/>
    </source>
</evidence>
<evidence type="ECO:0000259" key="10">
    <source>
        <dbReference type="PROSITE" id="PS50893"/>
    </source>
</evidence>
<evidence type="ECO:0000256" key="1">
    <source>
        <dbReference type="ARBA" id="ARBA00004202"/>
    </source>
</evidence>
<dbReference type="InterPro" id="IPR050095">
    <property type="entry name" value="ECF_ABC_transporter_ATP-bd"/>
</dbReference>
<dbReference type="PANTHER" id="PTHR43553:SF24">
    <property type="entry name" value="ENERGY-COUPLING FACTOR TRANSPORTER ATP-BINDING PROTEIN ECFA1"/>
    <property type="match status" value="1"/>
</dbReference>
<dbReference type="GO" id="GO:0016887">
    <property type="term" value="F:ATP hydrolysis activity"/>
    <property type="evidence" value="ECO:0007669"/>
    <property type="project" value="InterPro"/>
</dbReference>
<feature type="domain" description="ABC transporter" evidence="10">
    <location>
        <begin position="46"/>
        <end position="284"/>
    </location>
</feature>
<keyword evidence="6 11" id="KW-0067">ATP-binding</keyword>
<feature type="region of interest" description="Disordered" evidence="9">
    <location>
        <begin position="1"/>
        <end position="32"/>
    </location>
</feature>
<dbReference type="PROSITE" id="PS50893">
    <property type="entry name" value="ABC_TRANSPORTER_2"/>
    <property type="match status" value="2"/>
</dbReference>
<keyword evidence="12" id="KW-1185">Reference proteome</keyword>
<dbReference type="Pfam" id="PF00005">
    <property type="entry name" value="ABC_tran"/>
    <property type="match status" value="2"/>
</dbReference>
<keyword evidence="3" id="KW-0813">Transport</keyword>
<dbReference type="AlphaFoldDB" id="A0A841U1N0"/>
<dbReference type="Gene3D" id="3.40.50.300">
    <property type="entry name" value="P-loop containing nucleotide triphosphate hydrolases"/>
    <property type="match status" value="2"/>
</dbReference>
<sequence length="637" mass="68555">MSPSSPALSSSSSSPSSLSSQFSLSSPSSASSLAASAAPSAGEFAVRVSNVTFAYPGSEQPVLREASLAIRKGSFAAIAGGNGCGKSTLCKLFNGLIPHYYSGEFSGSVEVCGRPAEGRGVAELSRQVGYVYQDFDNQLVRPTVLDEAVFAPLNYGLPEYRAMGQRALELCGISHLHDRYVWELSGGQKHLLALAGALALEPDVLVVDEPVSQLDPRHARQAYEVLRRLNRQHGITIIVIEHHTEFIADYCEEVCLMEQGRVLWQLPAAEALNRLADLDRLGIQPPEVTQAAAKLSELLGKPSAASSYPVTADDAEAYFGAILRRRAAETGSPGKEAGGGASAGEAPPSNPSPAIEFRRTELSYRTVRKEKREVLRGLDLALNEGERIALVGNNGAGKSSLLKLIAGIARPTGGDVRVLGEDAKGLSVERISARIAYVFQNPEDMFIEDTVYKEVAYCLKRRRYPQAEETAERMLRAFRLEPLRDRDARLLSGGQQRRVSLAIGAAIRPEIILLDEPTANLDLATREELIGTLKELEAHVRTVVIATHDMQLVRQWATRVVVLNEGVVAGDGAPADVFADADLIRRAGLAPTQIMDLSARLGLKPACASPAELAGRIYGMLAHGKENDSHAARPQLV</sequence>
<dbReference type="GO" id="GO:0042626">
    <property type="term" value="F:ATPase-coupled transmembrane transporter activity"/>
    <property type="evidence" value="ECO:0007669"/>
    <property type="project" value="TreeGrafter"/>
</dbReference>
<proteinExistence type="inferred from homology"/>
<dbReference type="CDD" id="cd03225">
    <property type="entry name" value="ABC_cobalt_CbiO_domain1"/>
    <property type="match status" value="2"/>
</dbReference>
<evidence type="ECO:0000256" key="4">
    <source>
        <dbReference type="ARBA" id="ARBA00022475"/>
    </source>
</evidence>
<organism evidence="11 12">
    <name type="scientific">Cohnella xylanilytica</name>
    <dbReference type="NCBI Taxonomy" id="557555"/>
    <lineage>
        <taxon>Bacteria</taxon>
        <taxon>Bacillati</taxon>
        <taxon>Bacillota</taxon>
        <taxon>Bacilli</taxon>
        <taxon>Bacillales</taxon>
        <taxon>Paenibacillaceae</taxon>
        <taxon>Cohnella</taxon>
    </lineage>
</organism>
<dbReference type="InterPro" id="IPR003439">
    <property type="entry name" value="ABC_transporter-like_ATP-bd"/>
</dbReference>
<name>A0A841U1N0_9BACL</name>
<dbReference type="InterPro" id="IPR015856">
    <property type="entry name" value="ABC_transpr_CbiO/EcfA_su"/>
</dbReference>
<evidence type="ECO:0000256" key="3">
    <source>
        <dbReference type="ARBA" id="ARBA00022448"/>
    </source>
</evidence>
<reference evidence="11 12" key="1">
    <citation type="submission" date="2020-08" db="EMBL/GenBank/DDBJ databases">
        <title>Cohnella phylogeny.</title>
        <authorList>
            <person name="Dunlap C."/>
        </authorList>
    </citation>
    <scope>NUCLEOTIDE SEQUENCE [LARGE SCALE GENOMIC DNA]</scope>
    <source>
        <strain evidence="11 12">DSM 25239</strain>
    </source>
</reference>
<evidence type="ECO:0000256" key="8">
    <source>
        <dbReference type="ARBA" id="ARBA00023136"/>
    </source>
</evidence>
<keyword evidence="7" id="KW-1278">Translocase</keyword>
<dbReference type="PROSITE" id="PS00211">
    <property type="entry name" value="ABC_TRANSPORTER_1"/>
    <property type="match status" value="1"/>
</dbReference>
<dbReference type="SMART" id="SM00382">
    <property type="entry name" value="AAA"/>
    <property type="match status" value="2"/>
</dbReference>
<dbReference type="EMBL" id="JACJVR010000098">
    <property type="protein sequence ID" value="MBB6694667.1"/>
    <property type="molecule type" value="Genomic_DNA"/>
</dbReference>
<dbReference type="InterPro" id="IPR027417">
    <property type="entry name" value="P-loop_NTPase"/>
</dbReference>
<dbReference type="GO" id="GO:0043190">
    <property type="term" value="C:ATP-binding cassette (ABC) transporter complex"/>
    <property type="evidence" value="ECO:0007669"/>
    <property type="project" value="TreeGrafter"/>
</dbReference>
<comment type="subcellular location">
    <subcellularLocation>
        <location evidence="1">Cell membrane</location>
        <topology evidence="1">Peripheral membrane protein</topology>
    </subcellularLocation>
</comment>
<dbReference type="InterPro" id="IPR017871">
    <property type="entry name" value="ABC_transporter-like_CS"/>
</dbReference>
<dbReference type="PANTHER" id="PTHR43553">
    <property type="entry name" value="HEAVY METAL TRANSPORTER"/>
    <property type="match status" value="1"/>
</dbReference>
<evidence type="ECO:0000256" key="2">
    <source>
        <dbReference type="ARBA" id="ARBA00005417"/>
    </source>
</evidence>
<accession>A0A841U1N0</accession>